<dbReference type="GO" id="GO:0010181">
    <property type="term" value="F:FMN binding"/>
    <property type="evidence" value="ECO:0007669"/>
    <property type="project" value="InterPro"/>
</dbReference>
<keyword evidence="2" id="KW-0560">Oxidoreductase</keyword>
<dbReference type="Proteomes" id="UP000540656">
    <property type="component" value="Unassembled WGS sequence"/>
</dbReference>
<sequence>MIPDPFAPATLGPVRLRNRVVKAATFEGRTPDGVVSDALIDFHRTMAAGGVGLTTVAYCAVAPEGRTHAEQLVIGPRTAPGLARLADAVHAEGGAISAQLGHAGPVANGRSNGVHALAASRMPSPLSMQMIRTASEADLARITKQYAASARILVDAGFDVLEVHMSHSYLISSFLAPALNRRKDRWGGSLENRARLARQVAQAVRDEVGDEVAVIAKSSLSDGFKGGLTTPEGIELAQMLESDGTLDALQLTGGSSLMNPMYLFRGGVPLKEFAASMPLPVRWGMRTVGKGFLKEYPFEEAYFLEKALQFREAVQMPLMLLGGINERATIEKAMELGFDYVAMGRALLFEPGLVNRLAGEVGGAGACIHCNRCMPTIYAIGGTHCPVLAGR</sequence>
<evidence type="ECO:0000256" key="2">
    <source>
        <dbReference type="ARBA" id="ARBA00023002"/>
    </source>
</evidence>
<reference evidence="4 5" key="1">
    <citation type="submission" date="2020-07" db="EMBL/GenBank/DDBJ databases">
        <title>Sequencing the genomes of 1000 actinobacteria strains.</title>
        <authorList>
            <person name="Klenk H.-P."/>
        </authorList>
    </citation>
    <scope>NUCLEOTIDE SEQUENCE [LARGE SCALE GENOMIC DNA]</scope>
    <source>
        <strain evidence="4 5">DSM 23819</strain>
    </source>
</reference>
<dbReference type="InterPro" id="IPR001155">
    <property type="entry name" value="OxRdtase_FMN_N"/>
</dbReference>
<organism evidence="4 5">
    <name type="scientific">Nocardioides daedukensis</name>
    <dbReference type="NCBI Taxonomy" id="634462"/>
    <lineage>
        <taxon>Bacteria</taxon>
        <taxon>Bacillati</taxon>
        <taxon>Actinomycetota</taxon>
        <taxon>Actinomycetes</taxon>
        <taxon>Propionibacteriales</taxon>
        <taxon>Nocardioidaceae</taxon>
        <taxon>Nocardioides</taxon>
    </lineage>
</organism>
<dbReference type="EMBL" id="JACCAA010000001">
    <property type="protein sequence ID" value="NYG58950.1"/>
    <property type="molecule type" value="Genomic_DNA"/>
</dbReference>
<dbReference type="CDD" id="cd02803">
    <property type="entry name" value="OYE_like_FMN_family"/>
    <property type="match status" value="1"/>
</dbReference>
<dbReference type="Gene3D" id="3.20.20.70">
    <property type="entry name" value="Aldolase class I"/>
    <property type="match status" value="1"/>
</dbReference>
<evidence type="ECO:0000313" key="5">
    <source>
        <dbReference type="Proteomes" id="UP000540656"/>
    </source>
</evidence>
<proteinExistence type="predicted"/>
<dbReference type="PANTHER" id="PTHR43656">
    <property type="entry name" value="BINDING OXIDOREDUCTASE, PUTATIVE (AFU_ORTHOLOGUE AFUA_2G08260)-RELATED"/>
    <property type="match status" value="1"/>
</dbReference>
<dbReference type="AlphaFoldDB" id="A0A7Y9UVU0"/>
<dbReference type="PANTHER" id="PTHR43656:SF2">
    <property type="entry name" value="BINDING OXIDOREDUCTASE, PUTATIVE (AFU_ORTHOLOGUE AFUA_2G08260)-RELATED"/>
    <property type="match status" value="1"/>
</dbReference>
<feature type="domain" description="NADH:flavin oxidoreductase/NADH oxidase N-terminal" evidence="3">
    <location>
        <begin position="6"/>
        <end position="240"/>
    </location>
</feature>
<dbReference type="InterPro" id="IPR051799">
    <property type="entry name" value="NADH_flavin_oxidoreductase"/>
</dbReference>
<evidence type="ECO:0000313" key="4">
    <source>
        <dbReference type="EMBL" id="NYG58950.1"/>
    </source>
</evidence>
<evidence type="ECO:0000256" key="1">
    <source>
        <dbReference type="ARBA" id="ARBA00022630"/>
    </source>
</evidence>
<gene>
    <name evidence="4" type="ORF">BJ980_001873</name>
</gene>
<dbReference type="GO" id="GO:0016491">
    <property type="term" value="F:oxidoreductase activity"/>
    <property type="evidence" value="ECO:0007669"/>
    <property type="project" value="UniProtKB-KW"/>
</dbReference>
<dbReference type="Pfam" id="PF00724">
    <property type="entry name" value="Oxidored_FMN"/>
    <property type="match status" value="1"/>
</dbReference>
<dbReference type="SUPFAM" id="SSF51395">
    <property type="entry name" value="FMN-linked oxidoreductases"/>
    <property type="match status" value="1"/>
</dbReference>
<evidence type="ECO:0000259" key="3">
    <source>
        <dbReference type="Pfam" id="PF00724"/>
    </source>
</evidence>
<protein>
    <submittedName>
        <fullName evidence="4">2,4-dienoyl-CoA reductase-like NADH-dependent reductase (Old Yellow Enzyme family)</fullName>
    </submittedName>
</protein>
<dbReference type="RefSeq" id="WP_179502055.1">
    <property type="nucleotide sequence ID" value="NZ_JACCAA010000001.1"/>
</dbReference>
<name>A0A7Y9UVU0_9ACTN</name>
<comment type="caution">
    <text evidence="4">The sequence shown here is derived from an EMBL/GenBank/DDBJ whole genome shotgun (WGS) entry which is preliminary data.</text>
</comment>
<keyword evidence="5" id="KW-1185">Reference proteome</keyword>
<accession>A0A7Y9UVU0</accession>
<keyword evidence="1" id="KW-0285">Flavoprotein</keyword>
<dbReference type="InterPro" id="IPR013785">
    <property type="entry name" value="Aldolase_TIM"/>
</dbReference>